<evidence type="ECO:0000313" key="1">
    <source>
        <dbReference type="EMBL" id="CEK96207.1"/>
    </source>
</evidence>
<protein>
    <submittedName>
        <fullName evidence="1">Uncharacterized protein</fullName>
    </submittedName>
</protein>
<accession>A0A0B7BTF5</accession>
<name>A0A0B7BTF5_9EUPU</name>
<dbReference type="EMBL" id="HACG01049342">
    <property type="protein sequence ID" value="CEK96207.1"/>
    <property type="molecule type" value="Transcribed_RNA"/>
</dbReference>
<dbReference type="AlphaFoldDB" id="A0A0B7BTF5"/>
<proteinExistence type="predicted"/>
<sequence length="73" mass="8713">MWYIDQIKNVNTELLNIKYRHITHSNKHCDQQNKAVGKTVILQQLFWTNKHKGNGGYNDNKNWNCTNEEKIHC</sequence>
<reference evidence="1" key="1">
    <citation type="submission" date="2014-12" db="EMBL/GenBank/DDBJ databases">
        <title>Insight into the proteome of Arion vulgaris.</title>
        <authorList>
            <person name="Aradska J."/>
            <person name="Bulat T."/>
            <person name="Smidak R."/>
            <person name="Sarate P."/>
            <person name="Gangsoo J."/>
            <person name="Sialana F."/>
            <person name="Bilban M."/>
            <person name="Lubec G."/>
        </authorList>
    </citation>
    <scope>NUCLEOTIDE SEQUENCE</scope>
    <source>
        <tissue evidence="1">Skin</tissue>
    </source>
</reference>
<gene>
    <name evidence="1" type="primary">ORF210991</name>
</gene>
<organism evidence="1">
    <name type="scientific">Arion vulgaris</name>
    <dbReference type="NCBI Taxonomy" id="1028688"/>
    <lineage>
        <taxon>Eukaryota</taxon>
        <taxon>Metazoa</taxon>
        <taxon>Spiralia</taxon>
        <taxon>Lophotrochozoa</taxon>
        <taxon>Mollusca</taxon>
        <taxon>Gastropoda</taxon>
        <taxon>Heterobranchia</taxon>
        <taxon>Euthyneura</taxon>
        <taxon>Panpulmonata</taxon>
        <taxon>Eupulmonata</taxon>
        <taxon>Stylommatophora</taxon>
        <taxon>Helicina</taxon>
        <taxon>Arionoidea</taxon>
        <taxon>Arionidae</taxon>
        <taxon>Arion</taxon>
    </lineage>
</organism>